<sequence length="371" mass="42363">MPQNPASVPTFTSTFAVMTASIAPRQLEDHLSPIVRCEELWFSDGNVVLALVPPSNTSCSTHVYRVHKSVLSSLSDVWRGLFALAQPASEAETYADTEVVRFYGDDPDDMCEFLQVVYCQRYLPSSQLQGWRTTERAVAGPLRIATKYAVTSLRERIVSILEADWPLTLSAWNANEKVTRSRMETLDLRECFPEPASIIRLARDCSVPSILPAAFYHLNELYREDDSKLEREKRQYEPSLLSLGDMHALVVGREAMRSFLCKWLMEVPMLYTGESGPACVTAANRDASTATRRCCDAIQHWWLREFIEPSLQRILWPIDHLELFNRELEQDNRICLVCKGWLSAQFVHACSFIWRALPEWFLLEESSTSQS</sequence>
<organism evidence="2 3">
    <name type="scientific">Exidia glandulosa HHB12029</name>
    <dbReference type="NCBI Taxonomy" id="1314781"/>
    <lineage>
        <taxon>Eukaryota</taxon>
        <taxon>Fungi</taxon>
        <taxon>Dikarya</taxon>
        <taxon>Basidiomycota</taxon>
        <taxon>Agaricomycotina</taxon>
        <taxon>Agaricomycetes</taxon>
        <taxon>Auriculariales</taxon>
        <taxon>Exidiaceae</taxon>
        <taxon>Exidia</taxon>
    </lineage>
</organism>
<protein>
    <recommendedName>
        <fullName evidence="1">BTB domain-containing protein</fullName>
    </recommendedName>
</protein>
<dbReference type="SUPFAM" id="SSF54695">
    <property type="entry name" value="POZ domain"/>
    <property type="match status" value="1"/>
</dbReference>
<gene>
    <name evidence="2" type="ORF">EXIGLDRAFT_837739</name>
</gene>
<dbReference type="OrthoDB" id="3218112at2759"/>
<dbReference type="InParanoid" id="A0A165GGL1"/>
<dbReference type="InterPro" id="IPR000210">
    <property type="entry name" value="BTB/POZ_dom"/>
</dbReference>
<evidence type="ECO:0000259" key="1">
    <source>
        <dbReference type="PROSITE" id="PS50097"/>
    </source>
</evidence>
<accession>A0A165GGL1</accession>
<dbReference type="Gene3D" id="3.30.710.10">
    <property type="entry name" value="Potassium Channel Kv1.1, Chain A"/>
    <property type="match status" value="1"/>
</dbReference>
<proteinExistence type="predicted"/>
<evidence type="ECO:0000313" key="2">
    <source>
        <dbReference type="EMBL" id="KZV90490.1"/>
    </source>
</evidence>
<dbReference type="InterPro" id="IPR011333">
    <property type="entry name" value="SKP1/BTB/POZ_sf"/>
</dbReference>
<dbReference type="Proteomes" id="UP000077266">
    <property type="component" value="Unassembled WGS sequence"/>
</dbReference>
<dbReference type="AlphaFoldDB" id="A0A165GGL1"/>
<name>A0A165GGL1_EXIGL</name>
<reference evidence="2 3" key="1">
    <citation type="journal article" date="2016" name="Mol. Biol. Evol.">
        <title>Comparative Genomics of Early-Diverging Mushroom-Forming Fungi Provides Insights into the Origins of Lignocellulose Decay Capabilities.</title>
        <authorList>
            <person name="Nagy L.G."/>
            <person name="Riley R."/>
            <person name="Tritt A."/>
            <person name="Adam C."/>
            <person name="Daum C."/>
            <person name="Floudas D."/>
            <person name="Sun H."/>
            <person name="Yadav J.S."/>
            <person name="Pangilinan J."/>
            <person name="Larsson K.H."/>
            <person name="Matsuura K."/>
            <person name="Barry K."/>
            <person name="Labutti K."/>
            <person name="Kuo R."/>
            <person name="Ohm R.A."/>
            <person name="Bhattacharya S.S."/>
            <person name="Shirouzu T."/>
            <person name="Yoshinaga Y."/>
            <person name="Martin F.M."/>
            <person name="Grigoriev I.V."/>
            <person name="Hibbett D.S."/>
        </authorList>
    </citation>
    <scope>NUCLEOTIDE SEQUENCE [LARGE SCALE GENOMIC DNA]</scope>
    <source>
        <strain evidence="2 3">HHB12029</strain>
    </source>
</reference>
<keyword evidence="3" id="KW-1185">Reference proteome</keyword>
<dbReference type="EMBL" id="KV426047">
    <property type="protein sequence ID" value="KZV90490.1"/>
    <property type="molecule type" value="Genomic_DNA"/>
</dbReference>
<dbReference type="PROSITE" id="PS50097">
    <property type="entry name" value="BTB"/>
    <property type="match status" value="1"/>
</dbReference>
<feature type="domain" description="BTB" evidence="1">
    <location>
        <begin position="45"/>
        <end position="126"/>
    </location>
</feature>
<evidence type="ECO:0000313" key="3">
    <source>
        <dbReference type="Proteomes" id="UP000077266"/>
    </source>
</evidence>